<organism evidence="2 3">
    <name type="scientific">Somion occarium</name>
    <dbReference type="NCBI Taxonomy" id="3059160"/>
    <lineage>
        <taxon>Eukaryota</taxon>
        <taxon>Fungi</taxon>
        <taxon>Dikarya</taxon>
        <taxon>Basidiomycota</taxon>
        <taxon>Agaricomycotina</taxon>
        <taxon>Agaricomycetes</taxon>
        <taxon>Polyporales</taxon>
        <taxon>Cerrenaceae</taxon>
        <taxon>Somion</taxon>
    </lineage>
</organism>
<feature type="compositionally biased region" description="Low complexity" evidence="1">
    <location>
        <begin position="101"/>
        <end position="125"/>
    </location>
</feature>
<dbReference type="Proteomes" id="UP001497453">
    <property type="component" value="Chromosome 2"/>
</dbReference>
<proteinExistence type="predicted"/>
<protein>
    <submittedName>
        <fullName evidence="2">Uncharacterized protein</fullName>
    </submittedName>
</protein>
<feature type="compositionally biased region" description="Polar residues" evidence="1">
    <location>
        <begin position="90"/>
        <end position="100"/>
    </location>
</feature>
<feature type="compositionally biased region" description="Basic residues" evidence="1">
    <location>
        <begin position="58"/>
        <end position="70"/>
    </location>
</feature>
<evidence type="ECO:0000256" key="1">
    <source>
        <dbReference type="SAM" id="MobiDB-lite"/>
    </source>
</evidence>
<evidence type="ECO:0000313" key="2">
    <source>
        <dbReference type="EMBL" id="CAL1701275.1"/>
    </source>
</evidence>
<sequence>MTNAVATNVDSKEIRRSARARRRTAQLAPADTDIFRPSSYNTPDLVHEPAGPIDYKPKPKTRINIGKRKAQAADLSGPELVAKRPRHQRYQQVQASQDPLSSSPSSSKRHGTTTTLGSASSTLVSPRPSEAKEILRRARETIRLNSKSPGHPPFLMDTVLNSQAPNTANLEELLTEALDHKLGRSFHPDAAHYRNDYWTNEPYLWRGVAVEPLDLSPRKIYHVSAERSTASWDSTLDGEDSHDRVLEGRRCTYECDCGYACSSRSSPRGFSLAK</sequence>
<evidence type="ECO:0000313" key="3">
    <source>
        <dbReference type="Proteomes" id="UP001497453"/>
    </source>
</evidence>
<name>A0ABP1D050_9APHY</name>
<keyword evidence="3" id="KW-1185">Reference proteome</keyword>
<dbReference type="EMBL" id="OZ037945">
    <property type="protein sequence ID" value="CAL1701275.1"/>
    <property type="molecule type" value="Genomic_DNA"/>
</dbReference>
<accession>A0ABP1D050</accession>
<gene>
    <name evidence="2" type="ORF">GFSPODELE1_LOCUS3510</name>
</gene>
<feature type="region of interest" description="Disordered" evidence="1">
    <location>
        <begin position="1"/>
        <end position="131"/>
    </location>
</feature>
<reference evidence="3" key="1">
    <citation type="submission" date="2024-04" db="EMBL/GenBank/DDBJ databases">
        <authorList>
            <person name="Shaw F."/>
            <person name="Minotto A."/>
        </authorList>
    </citation>
    <scope>NUCLEOTIDE SEQUENCE [LARGE SCALE GENOMIC DNA]</scope>
</reference>